<proteinExistence type="predicted"/>
<dbReference type="AlphaFoldDB" id="A0AAN6ZAN9"/>
<evidence type="ECO:0000313" key="3">
    <source>
        <dbReference type="Proteomes" id="UP001304895"/>
    </source>
</evidence>
<dbReference type="EMBL" id="MU853426">
    <property type="protein sequence ID" value="KAK4131287.1"/>
    <property type="molecule type" value="Genomic_DNA"/>
</dbReference>
<reference evidence="2" key="1">
    <citation type="journal article" date="2023" name="Mol. Phylogenet. Evol.">
        <title>Genome-scale phylogeny and comparative genomics of the fungal order Sordariales.</title>
        <authorList>
            <person name="Hensen N."/>
            <person name="Bonometti L."/>
            <person name="Westerberg I."/>
            <person name="Brannstrom I.O."/>
            <person name="Guillou S."/>
            <person name="Cros-Aarteil S."/>
            <person name="Calhoun S."/>
            <person name="Haridas S."/>
            <person name="Kuo A."/>
            <person name="Mondo S."/>
            <person name="Pangilinan J."/>
            <person name="Riley R."/>
            <person name="LaButti K."/>
            <person name="Andreopoulos B."/>
            <person name="Lipzen A."/>
            <person name="Chen C."/>
            <person name="Yan M."/>
            <person name="Daum C."/>
            <person name="Ng V."/>
            <person name="Clum A."/>
            <person name="Steindorff A."/>
            <person name="Ohm R.A."/>
            <person name="Martin F."/>
            <person name="Silar P."/>
            <person name="Natvig D.O."/>
            <person name="Lalanne C."/>
            <person name="Gautier V."/>
            <person name="Ament-Velasquez S.L."/>
            <person name="Kruys A."/>
            <person name="Hutchinson M.I."/>
            <person name="Powell A.J."/>
            <person name="Barry K."/>
            <person name="Miller A.N."/>
            <person name="Grigoriev I.V."/>
            <person name="Debuchy R."/>
            <person name="Gladieux P."/>
            <person name="Hiltunen Thoren M."/>
            <person name="Johannesson H."/>
        </authorList>
    </citation>
    <scope>NUCLEOTIDE SEQUENCE</scope>
    <source>
        <strain evidence="2">CBS 123565</strain>
    </source>
</reference>
<sequence>MKNGTWLSLVACGPCLVSAGDSPWRVTGGPWLAMFPARCAHSACAEESSGPCKIVQEKQEVTTVGLFLIWLGKRSSGLASRLALSGLAPRS</sequence>
<evidence type="ECO:0000313" key="2">
    <source>
        <dbReference type="EMBL" id="KAK4131287.1"/>
    </source>
</evidence>
<keyword evidence="1" id="KW-0732">Signal</keyword>
<organism evidence="2 3">
    <name type="scientific">Trichocladium antarcticum</name>
    <dbReference type="NCBI Taxonomy" id="1450529"/>
    <lineage>
        <taxon>Eukaryota</taxon>
        <taxon>Fungi</taxon>
        <taxon>Dikarya</taxon>
        <taxon>Ascomycota</taxon>
        <taxon>Pezizomycotina</taxon>
        <taxon>Sordariomycetes</taxon>
        <taxon>Sordariomycetidae</taxon>
        <taxon>Sordariales</taxon>
        <taxon>Chaetomiaceae</taxon>
        <taxon>Trichocladium</taxon>
    </lineage>
</organism>
<dbReference type="Proteomes" id="UP001304895">
    <property type="component" value="Unassembled WGS sequence"/>
</dbReference>
<gene>
    <name evidence="2" type="ORF">BT67DRAFT_160606</name>
</gene>
<comment type="caution">
    <text evidence="2">The sequence shown here is derived from an EMBL/GenBank/DDBJ whole genome shotgun (WGS) entry which is preliminary data.</text>
</comment>
<feature type="signal peptide" evidence="1">
    <location>
        <begin position="1"/>
        <end position="19"/>
    </location>
</feature>
<evidence type="ECO:0008006" key="4">
    <source>
        <dbReference type="Google" id="ProtNLM"/>
    </source>
</evidence>
<evidence type="ECO:0000256" key="1">
    <source>
        <dbReference type="SAM" id="SignalP"/>
    </source>
</evidence>
<protein>
    <recommendedName>
        <fullName evidence="4">Secreted protein</fullName>
    </recommendedName>
</protein>
<feature type="chain" id="PRO_5042951770" description="Secreted protein" evidence="1">
    <location>
        <begin position="20"/>
        <end position="91"/>
    </location>
</feature>
<name>A0AAN6ZAN9_9PEZI</name>
<accession>A0AAN6ZAN9</accession>
<reference evidence="2" key="2">
    <citation type="submission" date="2023-05" db="EMBL/GenBank/DDBJ databases">
        <authorList>
            <consortium name="Lawrence Berkeley National Laboratory"/>
            <person name="Steindorff A."/>
            <person name="Hensen N."/>
            <person name="Bonometti L."/>
            <person name="Westerberg I."/>
            <person name="Brannstrom I.O."/>
            <person name="Guillou S."/>
            <person name="Cros-Aarteil S."/>
            <person name="Calhoun S."/>
            <person name="Haridas S."/>
            <person name="Kuo A."/>
            <person name="Mondo S."/>
            <person name="Pangilinan J."/>
            <person name="Riley R."/>
            <person name="Labutti K."/>
            <person name="Andreopoulos B."/>
            <person name="Lipzen A."/>
            <person name="Chen C."/>
            <person name="Yanf M."/>
            <person name="Daum C."/>
            <person name="Ng V."/>
            <person name="Clum A."/>
            <person name="Ohm R."/>
            <person name="Martin F."/>
            <person name="Silar P."/>
            <person name="Natvig D."/>
            <person name="Lalanne C."/>
            <person name="Gautier V."/>
            <person name="Ament-Velasquez S.L."/>
            <person name="Kruys A."/>
            <person name="Hutchinson M.I."/>
            <person name="Powell A.J."/>
            <person name="Barry K."/>
            <person name="Miller A.N."/>
            <person name="Grigoriev I.V."/>
            <person name="Debuchy R."/>
            <person name="Gladieux P."/>
            <person name="Thoren M.H."/>
            <person name="Johannesson H."/>
        </authorList>
    </citation>
    <scope>NUCLEOTIDE SEQUENCE</scope>
    <source>
        <strain evidence="2">CBS 123565</strain>
    </source>
</reference>
<keyword evidence="3" id="KW-1185">Reference proteome</keyword>